<dbReference type="RefSeq" id="WP_114833492.1">
    <property type="nucleotide sequence ID" value="NZ_LR699114.1"/>
</dbReference>
<evidence type="ECO:0000313" key="3">
    <source>
        <dbReference type="Proteomes" id="UP000254720"/>
    </source>
</evidence>
<dbReference type="Proteomes" id="UP000254720">
    <property type="component" value="Unassembled WGS sequence"/>
</dbReference>
<dbReference type="AlphaFoldDB" id="A0A370GYG1"/>
<accession>A0A370GYG1</accession>
<dbReference type="EMBL" id="QQAX01000002">
    <property type="protein sequence ID" value="RDI48688.1"/>
    <property type="molecule type" value="Genomic_DNA"/>
</dbReference>
<reference evidence="2 3" key="1">
    <citation type="submission" date="2018-07" db="EMBL/GenBank/DDBJ databases">
        <title>Genomic Encyclopedia of Type Strains, Phase IV (KMG-IV): sequencing the most valuable type-strain genomes for metagenomic binning, comparative biology and taxonomic classification.</title>
        <authorList>
            <person name="Goeker M."/>
        </authorList>
    </citation>
    <scope>NUCLEOTIDE SEQUENCE [LARGE SCALE GENOMIC DNA]</scope>
    <source>
        <strain evidence="2 3">DSM 16500</strain>
    </source>
</reference>
<organism evidence="2 3">
    <name type="scientific">Aquicella lusitana</name>
    <dbReference type="NCBI Taxonomy" id="254246"/>
    <lineage>
        <taxon>Bacteria</taxon>
        <taxon>Pseudomonadati</taxon>
        <taxon>Pseudomonadota</taxon>
        <taxon>Gammaproteobacteria</taxon>
        <taxon>Legionellales</taxon>
        <taxon>Coxiellaceae</taxon>
        <taxon>Aquicella</taxon>
    </lineage>
</organism>
<keyword evidence="1" id="KW-0732">Signal</keyword>
<sequence length="149" mass="17190">MKRIVAGILFLVLLPATAFCDYRSVTWKGTYYQTIPNKKNVTQGYCNEHLPGTFIHTVSRALAHPMKTDRGIKLSNASFHLRKQQGIYFIDGDFWASKATVGKKWQDHIYYRLYKLTEYGETRGVWFSRECKGLYVGKVLDTRLASKQA</sequence>
<protein>
    <recommendedName>
        <fullName evidence="4">DUF2147 domain-containing protein</fullName>
    </recommendedName>
</protein>
<dbReference type="OrthoDB" id="5650816at2"/>
<keyword evidence="3" id="KW-1185">Reference proteome</keyword>
<comment type="caution">
    <text evidence="2">The sequence shown here is derived from an EMBL/GenBank/DDBJ whole genome shotgun (WGS) entry which is preliminary data.</text>
</comment>
<evidence type="ECO:0000313" key="2">
    <source>
        <dbReference type="EMBL" id="RDI48688.1"/>
    </source>
</evidence>
<feature type="chain" id="PRO_5016960224" description="DUF2147 domain-containing protein" evidence="1">
    <location>
        <begin position="19"/>
        <end position="149"/>
    </location>
</feature>
<name>A0A370GYG1_9COXI</name>
<gene>
    <name evidence="2" type="ORF">C8D86_102117</name>
</gene>
<proteinExistence type="predicted"/>
<feature type="signal peptide" evidence="1">
    <location>
        <begin position="1"/>
        <end position="18"/>
    </location>
</feature>
<evidence type="ECO:0000256" key="1">
    <source>
        <dbReference type="SAM" id="SignalP"/>
    </source>
</evidence>
<evidence type="ECO:0008006" key="4">
    <source>
        <dbReference type="Google" id="ProtNLM"/>
    </source>
</evidence>